<proteinExistence type="predicted"/>
<keyword evidence="1" id="KW-0472">Membrane</keyword>
<evidence type="ECO:0000313" key="2">
    <source>
        <dbReference type="EMBL" id="KAK4234276.1"/>
    </source>
</evidence>
<evidence type="ECO:0000256" key="1">
    <source>
        <dbReference type="SAM" id="Phobius"/>
    </source>
</evidence>
<organism evidence="2 3">
    <name type="scientific">Achaetomium macrosporum</name>
    <dbReference type="NCBI Taxonomy" id="79813"/>
    <lineage>
        <taxon>Eukaryota</taxon>
        <taxon>Fungi</taxon>
        <taxon>Dikarya</taxon>
        <taxon>Ascomycota</taxon>
        <taxon>Pezizomycotina</taxon>
        <taxon>Sordariomycetes</taxon>
        <taxon>Sordariomycetidae</taxon>
        <taxon>Sordariales</taxon>
        <taxon>Chaetomiaceae</taxon>
        <taxon>Achaetomium</taxon>
    </lineage>
</organism>
<dbReference type="AlphaFoldDB" id="A0AAN7C2Q2"/>
<feature type="transmembrane region" description="Helical" evidence="1">
    <location>
        <begin position="129"/>
        <end position="148"/>
    </location>
</feature>
<sequence>MWGFNLRSQPSRPPPPFDPVVEAWLDSLPPPSTTPSSKELRQWRLSNYHGLGRSVFLTCIVLRAVSLAIALAVTGIIASVIANRHGPSGAYKGLVPVLVVCPIVAFWNTAEFIAACIQRDGGICPNVHVLVDTLLFLGMATGTGILLVDFICGLHDFPSTFESAPTEIASVCLLIVLMVIHSFFLFFFIWNYVDGVRRRPSPDDGHLPTIAYPRIASAWHDPVLPADKATPSASPEPQKLDRITTTELDHSILRRNSNIPQLAIPLRALTLRALPRWPLRMRSGESGPGG</sequence>
<name>A0AAN7C2Q2_9PEZI</name>
<reference evidence="2" key="2">
    <citation type="submission" date="2023-05" db="EMBL/GenBank/DDBJ databases">
        <authorList>
            <consortium name="Lawrence Berkeley National Laboratory"/>
            <person name="Steindorff A."/>
            <person name="Hensen N."/>
            <person name="Bonometti L."/>
            <person name="Westerberg I."/>
            <person name="Brannstrom I.O."/>
            <person name="Guillou S."/>
            <person name="Cros-Aarteil S."/>
            <person name="Calhoun S."/>
            <person name="Haridas S."/>
            <person name="Kuo A."/>
            <person name="Mondo S."/>
            <person name="Pangilinan J."/>
            <person name="Riley R."/>
            <person name="Labutti K."/>
            <person name="Andreopoulos B."/>
            <person name="Lipzen A."/>
            <person name="Chen C."/>
            <person name="Yanf M."/>
            <person name="Daum C."/>
            <person name="Ng V."/>
            <person name="Clum A."/>
            <person name="Ohm R."/>
            <person name="Martin F."/>
            <person name="Silar P."/>
            <person name="Natvig D."/>
            <person name="Lalanne C."/>
            <person name="Gautier V."/>
            <person name="Ament-Velasquez S.L."/>
            <person name="Kruys A."/>
            <person name="Hutchinson M.I."/>
            <person name="Powell A.J."/>
            <person name="Barry K."/>
            <person name="Miller A.N."/>
            <person name="Grigoriev I.V."/>
            <person name="Debuchy R."/>
            <person name="Gladieux P."/>
            <person name="Thoren M.H."/>
            <person name="Johannesson H."/>
        </authorList>
    </citation>
    <scope>NUCLEOTIDE SEQUENCE</scope>
    <source>
        <strain evidence="2">CBS 532.94</strain>
    </source>
</reference>
<reference evidence="2" key="1">
    <citation type="journal article" date="2023" name="Mol. Phylogenet. Evol.">
        <title>Genome-scale phylogeny and comparative genomics of the fungal order Sordariales.</title>
        <authorList>
            <person name="Hensen N."/>
            <person name="Bonometti L."/>
            <person name="Westerberg I."/>
            <person name="Brannstrom I.O."/>
            <person name="Guillou S."/>
            <person name="Cros-Aarteil S."/>
            <person name="Calhoun S."/>
            <person name="Haridas S."/>
            <person name="Kuo A."/>
            <person name="Mondo S."/>
            <person name="Pangilinan J."/>
            <person name="Riley R."/>
            <person name="LaButti K."/>
            <person name="Andreopoulos B."/>
            <person name="Lipzen A."/>
            <person name="Chen C."/>
            <person name="Yan M."/>
            <person name="Daum C."/>
            <person name="Ng V."/>
            <person name="Clum A."/>
            <person name="Steindorff A."/>
            <person name="Ohm R.A."/>
            <person name="Martin F."/>
            <person name="Silar P."/>
            <person name="Natvig D.O."/>
            <person name="Lalanne C."/>
            <person name="Gautier V."/>
            <person name="Ament-Velasquez S.L."/>
            <person name="Kruys A."/>
            <person name="Hutchinson M.I."/>
            <person name="Powell A.J."/>
            <person name="Barry K."/>
            <person name="Miller A.N."/>
            <person name="Grigoriev I.V."/>
            <person name="Debuchy R."/>
            <person name="Gladieux P."/>
            <person name="Hiltunen Thoren M."/>
            <person name="Johannesson H."/>
        </authorList>
    </citation>
    <scope>NUCLEOTIDE SEQUENCE</scope>
    <source>
        <strain evidence="2">CBS 532.94</strain>
    </source>
</reference>
<keyword evidence="1" id="KW-1133">Transmembrane helix</keyword>
<feature type="transmembrane region" description="Helical" evidence="1">
    <location>
        <begin position="168"/>
        <end position="190"/>
    </location>
</feature>
<accession>A0AAN7C2Q2</accession>
<keyword evidence="1" id="KW-0812">Transmembrane</keyword>
<feature type="transmembrane region" description="Helical" evidence="1">
    <location>
        <begin position="54"/>
        <end position="82"/>
    </location>
</feature>
<dbReference type="Proteomes" id="UP001303760">
    <property type="component" value="Unassembled WGS sequence"/>
</dbReference>
<dbReference type="EMBL" id="MU860391">
    <property type="protein sequence ID" value="KAK4234276.1"/>
    <property type="molecule type" value="Genomic_DNA"/>
</dbReference>
<feature type="transmembrane region" description="Helical" evidence="1">
    <location>
        <begin position="94"/>
        <end position="117"/>
    </location>
</feature>
<gene>
    <name evidence="2" type="ORF">C8A03DRAFT_18786</name>
</gene>
<protein>
    <submittedName>
        <fullName evidence="2">Uncharacterized protein</fullName>
    </submittedName>
</protein>
<keyword evidence="3" id="KW-1185">Reference proteome</keyword>
<evidence type="ECO:0000313" key="3">
    <source>
        <dbReference type="Proteomes" id="UP001303760"/>
    </source>
</evidence>
<comment type="caution">
    <text evidence="2">The sequence shown here is derived from an EMBL/GenBank/DDBJ whole genome shotgun (WGS) entry which is preliminary data.</text>
</comment>